<name>A0A4R8R0R0_COLTR</name>
<feature type="domain" description="Formyl transferase C-terminal" evidence="2">
    <location>
        <begin position="304"/>
        <end position="385"/>
    </location>
</feature>
<dbReference type="Pfam" id="PF02911">
    <property type="entry name" value="Formyl_trans_C"/>
    <property type="match status" value="1"/>
</dbReference>
<dbReference type="CDD" id="cd06558">
    <property type="entry name" value="crotonase-like"/>
    <property type="match status" value="1"/>
</dbReference>
<dbReference type="Gene3D" id="3.40.50.12230">
    <property type="match status" value="1"/>
</dbReference>
<dbReference type="InterPro" id="IPR011034">
    <property type="entry name" value="Formyl_transferase-like_C_sf"/>
</dbReference>
<dbReference type="SUPFAM" id="SSF50486">
    <property type="entry name" value="FMT C-terminal domain-like"/>
    <property type="match status" value="1"/>
</dbReference>
<protein>
    <submittedName>
        <fullName evidence="3">Hydrogenase maturation factor HoxX</fullName>
    </submittedName>
</protein>
<sequence length="792" mass="86656">MCAYIHSISYKLAARPLPSLPSAGKKKKASAIPASTLVTVAVVVTFPLTSQKLLVDASKYRPTIMDILFLCTAHNSLSQRLYLALSKTHNVTVEYALSDAGMIEAARLAKPNLIICPFLTARVPREVYDNYLTLIVHPGPPGDAGPSALDWVLMGDDGSEVDSETLVQNGAWSEFGRPYWGVTVLQAVEEFDAGPVWAFEQFPLQIDSPDITKSSLYRGPVTRAALTATLAAIERIQLAAIRAASPYTPPPSPGSHRFSPHLVNPHIEASLTYRDASVTLQKAFLGGITRHRPLLKAAQRDFDIRSHTAREISRRIRASDSQPGCLTKLFGPSLYVYGGTIEEGDELTTLSRPGDIIACRDDAVCVATCDEKAIWISHIRRVKRKVDTMLWPKVPAVSGLKELGILDGDLSAENRVARATIDWSESSHTTKQDIWVDFQTFSGARRAAFLYFDFYNGAMSTEQCSRMIDALDFIKSSHVVERPLSAVVLMGGDSYFSNGIALNVIEAAHDPALESWLNINRIDDVVHYLLHEFPSRNVLTMAGIRGNCAAGGVALAAACDVVISGSDVVLNPAYRAIGLYGSEYHSLSYPGRCGSAGATKLLRDMTPLSPADARSMGLVDHTLPGTGALLDSRIRKQVKLLLMAGKTGPAAWKNTVDVSAAGLACARAQELGEMSKDFWSARAQRYHLRRRDFVRKVKAAKTPLRFATHRRALGELDEEESDDFDDVVIFERKARATLLADRLKEYVENMASSTPRKESQGTSAPHSRAASENVSKRDVRPIFSCYYDVTAS</sequence>
<dbReference type="InterPro" id="IPR005793">
    <property type="entry name" value="Formyl_trans_C"/>
</dbReference>
<comment type="caution">
    <text evidence="3">The sequence shown here is derived from an EMBL/GenBank/DDBJ whole genome shotgun (WGS) entry which is preliminary data.</text>
</comment>
<evidence type="ECO:0000259" key="2">
    <source>
        <dbReference type="Pfam" id="PF02911"/>
    </source>
</evidence>
<dbReference type="PANTHER" id="PTHR43388:SF1">
    <property type="entry name" value="HYDROGENASE MATURATION FACTOR HOXX"/>
    <property type="match status" value="1"/>
</dbReference>
<dbReference type="InterPro" id="IPR036477">
    <property type="entry name" value="Formyl_transf_N_sf"/>
</dbReference>
<dbReference type="InterPro" id="IPR001753">
    <property type="entry name" value="Enoyl-CoA_hydra/iso"/>
</dbReference>
<reference evidence="3 4" key="1">
    <citation type="submission" date="2018-12" db="EMBL/GenBank/DDBJ databases">
        <title>Genome sequence and assembly of Colletotrichum trifolii.</title>
        <authorList>
            <person name="Gan P."/>
            <person name="Shirasu K."/>
        </authorList>
    </citation>
    <scope>NUCLEOTIDE SEQUENCE [LARGE SCALE GENOMIC DNA]</scope>
    <source>
        <strain evidence="3 4">543-2</strain>
    </source>
</reference>
<feature type="region of interest" description="Disordered" evidence="1">
    <location>
        <begin position="750"/>
        <end position="775"/>
    </location>
</feature>
<organism evidence="3 4">
    <name type="scientific">Colletotrichum trifolii</name>
    <dbReference type="NCBI Taxonomy" id="5466"/>
    <lineage>
        <taxon>Eukaryota</taxon>
        <taxon>Fungi</taxon>
        <taxon>Dikarya</taxon>
        <taxon>Ascomycota</taxon>
        <taxon>Pezizomycotina</taxon>
        <taxon>Sordariomycetes</taxon>
        <taxon>Hypocreomycetidae</taxon>
        <taxon>Glomerellales</taxon>
        <taxon>Glomerellaceae</taxon>
        <taxon>Colletotrichum</taxon>
        <taxon>Colletotrichum orbiculare species complex</taxon>
    </lineage>
</organism>
<evidence type="ECO:0000256" key="1">
    <source>
        <dbReference type="SAM" id="MobiDB-lite"/>
    </source>
</evidence>
<dbReference type="AlphaFoldDB" id="A0A4R8R0R0"/>
<dbReference type="PANTHER" id="PTHR43388">
    <property type="entry name" value="HYDROGENASE MATURATION FACTOR HOXX"/>
    <property type="match status" value="1"/>
</dbReference>
<keyword evidence="3" id="KW-0371">Homeobox</keyword>
<evidence type="ECO:0000313" key="4">
    <source>
        <dbReference type="Proteomes" id="UP000295703"/>
    </source>
</evidence>
<dbReference type="Pfam" id="PF00378">
    <property type="entry name" value="ECH_1"/>
    <property type="match status" value="1"/>
</dbReference>
<dbReference type="InterPro" id="IPR047180">
    <property type="entry name" value="HoxX-like"/>
</dbReference>
<keyword evidence="4" id="KW-1185">Reference proteome</keyword>
<dbReference type="Gene3D" id="3.90.226.10">
    <property type="entry name" value="2-enoyl-CoA Hydratase, Chain A, domain 1"/>
    <property type="match status" value="1"/>
</dbReference>
<proteinExistence type="predicted"/>
<gene>
    <name evidence="3" type="primary">hoxX</name>
    <name evidence="3" type="ORF">CTRI78_v007972</name>
</gene>
<dbReference type="Proteomes" id="UP000295703">
    <property type="component" value="Unassembled WGS sequence"/>
</dbReference>
<dbReference type="InterPro" id="IPR029045">
    <property type="entry name" value="ClpP/crotonase-like_dom_sf"/>
</dbReference>
<dbReference type="GO" id="GO:0003824">
    <property type="term" value="F:catalytic activity"/>
    <property type="evidence" value="ECO:0007669"/>
    <property type="project" value="InterPro"/>
</dbReference>
<evidence type="ECO:0000313" key="3">
    <source>
        <dbReference type="EMBL" id="TDZ49665.1"/>
    </source>
</evidence>
<dbReference type="STRING" id="5466.A0A4R8R0R0"/>
<accession>A0A4R8R0R0</accession>
<dbReference type="SUPFAM" id="SSF53328">
    <property type="entry name" value="Formyltransferase"/>
    <property type="match status" value="1"/>
</dbReference>
<dbReference type="EMBL" id="RYZW01000091">
    <property type="protein sequence ID" value="TDZ49665.1"/>
    <property type="molecule type" value="Genomic_DNA"/>
</dbReference>
<dbReference type="CDD" id="cd08650">
    <property type="entry name" value="FMT_core_HypX_N"/>
    <property type="match status" value="1"/>
</dbReference>
<dbReference type="SUPFAM" id="SSF52096">
    <property type="entry name" value="ClpP/crotonase"/>
    <property type="match status" value="1"/>
</dbReference>
<dbReference type="GO" id="GO:0003677">
    <property type="term" value="F:DNA binding"/>
    <property type="evidence" value="ECO:0007669"/>
    <property type="project" value="UniProtKB-KW"/>
</dbReference>
<dbReference type="CDD" id="cd08701">
    <property type="entry name" value="FMT_C_HypX"/>
    <property type="match status" value="1"/>
</dbReference>
<feature type="compositionally biased region" description="Polar residues" evidence="1">
    <location>
        <begin position="750"/>
        <end position="773"/>
    </location>
</feature>